<dbReference type="AlphaFoldDB" id="A0A2N9EAK0"/>
<dbReference type="PANTHER" id="PTHR12103">
    <property type="entry name" value="5'-NUCLEOTIDASE DOMAIN-CONTAINING"/>
    <property type="match status" value="1"/>
</dbReference>
<dbReference type="PANTHER" id="PTHR12103:SF12">
    <property type="entry name" value="FI20020P1"/>
    <property type="match status" value="1"/>
</dbReference>
<evidence type="ECO:0008006" key="5">
    <source>
        <dbReference type="Google" id="ProtNLM"/>
    </source>
</evidence>
<dbReference type="GO" id="GO:0046872">
    <property type="term" value="F:metal ion binding"/>
    <property type="evidence" value="ECO:0007669"/>
    <property type="project" value="UniProtKB-KW"/>
</dbReference>
<dbReference type="Pfam" id="PF05761">
    <property type="entry name" value="5_nucleotid"/>
    <property type="match status" value="1"/>
</dbReference>
<protein>
    <recommendedName>
        <fullName evidence="5">5'-nucleotidase domain-containing protein</fullName>
    </recommendedName>
</protein>
<reference evidence="4" key="1">
    <citation type="submission" date="2018-02" db="EMBL/GenBank/DDBJ databases">
        <authorList>
            <person name="Cohen D.B."/>
            <person name="Kent A.D."/>
        </authorList>
    </citation>
    <scope>NUCLEOTIDE SEQUENCE</scope>
</reference>
<name>A0A2N9EAK0_FAGSY</name>
<organism evidence="4">
    <name type="scientific">Fagus sylvatica</name>
    <name type="common">Beechnut</name>
    <dbReference type="NCBI Taxonomy" id="28930"/>
    <lineage>
        <taxon>Eukaryota</taxon>
        <taxon>Viridiplantae</taxon>
        <taxon>Streptophyta</taxon>
        <taxon>Embryophyta</taxon>
        <taxon>Tracheophyta</taxon>
        <taxon>Spermatophyta</taxon>
        <taxon>Magnoliopsida</taxon>
        <taxon>eudicotyledons</taxon>
        <taxon>Gunneridae</taxon>
        <taxon>Pentapetalae</taxon>
        <taxon>rosids</taxon>
        <taxon>fabids</taxon>
        <taxon>Fagales</taxon>
        <taxon>Fagaceae</taxon>
        <taxon>Fagus</taxon>
    </lineage>
</organism>
<evidence type="ECO:0000256" key="3">
    <source>
        <dbReference type="ARBA" id="ARBA00022842"/>
    </source>
</evidence>
<evidence type="ECO:0000256" key="2">
    <source>
        <dbReference type="ARBA" id="ARBA00022801"/>
    </source>
</evidence>
<evidence type="ECO:0000313" key="4">
    <source>
        <dbReference type="EMBL" id="SPC75987.1"/>
    </source>
</evidence>
<dbReference type="EMBL" id="OIVN01000191">
    <property type="protein sequence ID" value="SPC75987.1"/>
    <property type="molecule type" value="Genomic_DNA"/>
</dbReference>
<accession>A0A2N9EAK0</accession>
<dbReference type="InterPro" id="IPR008380">
    <property type="entry name" value="HAD-SF_hydro_IG_5-nucl"/>
</dbReference>
<keyword evidence="3" id="KW-0460">Magnesium</keyword>
<dbReference type="SUPFAM" id="SSF56784">
    <property type="entry name" value="HAD-like"/>
    <property type="match status" value="1"/>
</dbReference>
<dbReference type="GO" id="GO:0008253">
    <property type="term" value="F:5'-nucleotidase activity"/>
    <property type="evidence" value="ECO:0007669"/>
    <property type="project" value="TreeGrafter"/>
</dbReference>
<proteinExistence type="predicted"/>
<dbReference type="InterPro" id="IPR036412">
    <property type="entry name" value="HAD-like_sf"/>
</dbReference>
<gene>
    <name evidence="4" type="ORF">FSB_LOCUS3869</name>
</gene>
<keyword evidence="2" id="KW-0378">Hydrolase</keyword>
<sequence length="368" mass="41531">MASLRRLFPLCSSSINRTTFSASGAREGFGGSFIRGYSVIASCEQTVLRPHDEVGSVAADTLAIDDDELTKIRCEFDAARKSFHKIPEALKEMPKMNPNGIYVNKNIRLDTIQVYGFDYDYTLAHYSANLQSLIYDLAKEHMVNELRYPEVCMEFKYDPTFPIRGLSYDKSKGCLLKLDFFGSIEPDGCYYGHRKLSKNEIEEIYGTRHIGRDQARGLVGLMDFFCLSEACLIADIVQHFVDAKLEFDTCYVYEDVNRAIQHVHRRGATTLSQDAKGEGKENFFADEFSILLCGWRDAFYVGDLERSSLDLARSRMVNSGGEGKRYRNIPPAIDRRTARIGLIFARMSPGLAGLGSGWTALIYICMYA</sequence>
<keyword evidence="1" id="KW-0479">Metal-binding</keyword>
<evidence type="ECO:0000256" key="1">
    <source>
        <dbReference type="ARBA" id="ARBA00022723"/>
    </source>
</evidence>